<accession>A0ABY8TP56</accession>
<keyword evidence="6" id="KW-1185">Reference proteome</keyword>
<feature type="compositionally biased region" description="Low complexity" evidence="4">
    <location>
        <begin position="634"/>
        <end position="643"/>
    </location>
</feature>
<protein>
    <recommendedName>
        <fullName evidence="7">Pentacotripeptide-repeat region of PRORP domain-containing protein</fullName>
    </recommendedName>
</protein>
<dbReference type="PROSITE" id="PS51375">
    <property type="entry name" value="PPR"/>
    <property type="match status" value="1"/>
</dbReference>
<organism evidence="5 6">
    <name type="scientific">Tetradesmus obliquus</name>
    <name type="common">Green alga</name>
    <name type="synonym">Acutodesmus obliquus</name>
    <dbReference type="NCBI Taxonomy" id="3088"/>
    <lineage>
        <taxon>Eukaryota</taxon>
        <taxon>Viridiplantae</taxon>
        <taxon>Chlorophyta</taxon>
        <taxon>core chlorophytes</taxon>
        <taxon>Chlorophyceae</taxon>
        <taxon>CS clade</taxon>
        <taxon>Sphaeropleales</taxon>
        <taxon>Scenedesmaceae</taxon>
        <taxon>Tetradesmus</taxon>
    </lineage>
</organism>
<dbReference type="EMBL" id="CP126208">
    <property type="protein sequence ID" value="WIA09586.1"/>
    <property type="molecule type" value="Genomic_DNA"/>
</dbReference>
<evidence type="ECO:0000313" key="6">
    <source>
        <dbReference type="Proteomes" id="UP001244341"/>
    </source>
</evidence>
<gene>
    <name evidence="5" type="ORF">OEZ85_008978</name>
</gene>
<dbReference type="PANTHER" id="PTHR47447:SF17">
    <property type="entry name" value="OS12G0638900 PROTEIN"/>
    <property type="match status" value="1"/>
</dbReference>
<reference evidence="5 6" key="1">
    <citation type="submission" date="2023-05" db="EMBL/GenBank/DDBJ databases">
        <title>A 100% complete, gapless, phased diploid assembly of the Scenedesmus obliquus UTEX 3031 genome.</title>
        <authorList>
            <person name="Biondi T.C."/>
            <person name="Hanschen E.R."/>
            <person name="Kwon T."/>
            <person name="Eng W."/>
            <person name="Kruse C.P.S."/>
            <person name="Koehler S.I."/>
            <person name="Kunde Y."/>
            <person name="Gleasner C.D."/>
            <person name="You Mak K.T."/>
            <person name="Polle J."/>
            <person name="Hovde B.T."/>
            <person name="Starkenburg S.R."/>
        </authorList>
    </citation>
    <scope>NUCLEOTIDE SEQUENCE [LARGE SCALE GENOMIC DNA]</scope>
    <source>
        <strain evidence="5 6">DOE0152z</strain>
    </source>
</reference>
<dbReference type="InterPro" id="IPR002885">
    <property type="entry name" value="PPR_rpt"/>
</dbReference>
<dbReference type="InterPro" id="IPR011990">
    <property type="entry name" value="TPR-like_helical_dom_sf"/>
</dbReference>
<evidence type="ECO:0000256" key="4">
    <source>
        <dbReference type="SAM" id="MobiDB-lite"/>
    </source>
</evidence>
<evidence type="ECO:0000256" key="3">
    <source>
        <dbReference type="PROSITE-ProRule" id="PRU00708"/>
    </source>
</evidence>
<evidence type="ECO:0000256" key="1">
    <source>
        <dbReference type="ARBA" id="ARBA00007626"/>
    </source>
</evidence>
<feature type="repeat" description="PPR" evidence="3">
    <location>
        <begin position="470"/>
        <end position="504"/>
    </location>
</feature>
<feature type="region of interest" description="Disordered" evidence="4">
    <location>
        <begin position="36"/>
        <end position="59"/>
    </location>
</feature>
<dbReference type="Pfam" id="PF13812">
    <property type="entry name" value="PPR_3"/>
    <property type="match status" value="1"/>
</dbReference>
<dbReference type="Gene3D" id="1.25.40.10">
    <property type="entry name" value="Tetratricopeptide repeat domain"/>
    <property type="match status" value="2"/>
</dbReference>
<dbReference type="Proteomes" id="UP001244341">
    <property type="component" value="Chromosome 1b"/>
</dbReference>
<name>A0ABY8TP56_TETOB</name>
<comment type="similarity">
    <text evidence="1">Belongs to the PPR family. P subfamily.</text>
</comment>
<evidence type="ECO:0000313" key="5">
    <source>
        <dbReference type="EMBL" id="WIA09586.1"/>
    </source>
</evidence>
<keyword evidence="2" id="KW-0677">Repeat</keyword>
<sequence>MRIAHDREDFGHAVSLFNQFLAKGIAAAEAAALPADAAADQQQQEDGEQQQQQEQQRQQQQQLVLPLQYRPDHSTLTLYCRSLVGLADLEERQARLARGADRYQPEQPQQCTVARAEQAVALWGRGSVSNIGFPAYYALIAAYRLAGRHDKAVEVFQALRAANPADALNKHYRLWVAACSAAVRSQNYEAANELARMFSTRQVPFRDIDYRARVGNIYRALVRGAAACGKWEDAIYWLQELINNQSLVPVPPEAFMAVMLPAAAAGRMDVVRVMMGAVDQQLALQGAKPLVYHPEELIFVIKAAGAAGDADLAADAWTRLKHDVQQKPTTASPSLLGLLGPLDKLNSGGVQVQRKPQQPSVAAFKAVVKAYVDCKDFGRALHLVAELEEVYGGTRATSVYGGLSFLPIDELKSEADIAALFMQLKARKDAGQPVSTPMMNVVVRAVGRLGNTESAGKTFEVFGAWGLQPDADSYNAVMESCEASKKFTAIEGLIAYMSSRGVQPNLHSWNLLLSAAAAAQDVAAVESAVQRMLASGMQLLRNNAGKALKLAHEQRSESLLQLLRQANEQQGLGMQPQVFNGYWRRGGSSSSNGGSSAGGRAEVWKPGMPHQQQQQQRQQRVQESRGQDREQGDGRQLQQMLEQQGGGETEERKSLRAGLAAALGAAMNQ</sequence>
<feature type="region of interest" description="Disordered" evidence="4">
    <location>
        <begin position="579"/>
        <end position="656"/>
    </location>
</feature>
<dbReference type="PANTHER" id="PTHR47447">
    <property type="entry name" value="OS03G0856100 PROTEIN"/>
    <property type="match status" value="1"/>
</dbReference>
<evidence type="ECO:0008006" key="7">
    <source>
        <dbReference type="Google" id="ProtNLM"/>
    </source>
</evidence>
<feature type="compositionally biased region" description="Basic and acidic residues" evidence="4">
    <location>
        <begin position="620"/>
        <end position="633"/>
    </location>
</feature>
<feature type="compositionally biased region" description="Low complexity" evidence="4">
    <location>
        <begin position="49"/>
        <end position="59"/>
    </location>
</feature>
<proteinExistence type="inferred from homology"/>
<evidence type="ECO:0000256" key="2">
    <source>
        <dbReference type="ARBA" id="ARBA00022737"/>
    </source>
</evidence>
<dbReference type="Pfam" id="PF01535">
    <property type="entry name" value="PPR"/>
    <property type="match status" value="1"/>
</dbReference>